<dbReference type="InterPro" id="IPR008207">
    <property type="entry name" value="Sig_transdc_His_kin_Hpt_dom"/>
</dbReference>
<evidence type="ECO:0000313" key="3">
    <source>
        <dbReference type="EMBL" id="MDZ8117137.1"/>
    </source>
</evidence>
<reference evidence="3 4" key="1">
    <citation type="journal article" date="2024" name="Appl. Environ. Microbiol.">
        <title>Pontiella agarivorans sp. nov., a novel marine anaerobic bacterium capable of degrading macroalgal polysaccharides and fixing nitrogen.</title>
        <authorList>
            <person name="Liu N."/>
            <person name="Kivenson V."/>
            <person name="Peng X."/>
            <person name="Cui Z."/>
            <person name="Lankiewicz T.S."/>
            <person name="Gosselin K.M."/>
            <person name="English C.J."/>
            <person name="Blair E.M."/>
            <person name="O'Malley M.A."/>
            <person name="Valentine D.L."/>
        </authorList>
    </citation>
    <scope>NUCLEOTIDE SEQUENCE [LARGE SCALE GENOMIC DNA]</scope>
    <source>
        <strain evidence="3 4">NLcol2</strain>
    </source>
</reference>
<evidence type="ECO:0000259" key="2">
    <source>
        <dbReference type="PROSITE" id="PS50894"/>
    </source>
</evidence>
<dbReference type="Pfam" id="PF01627">
    <property type="entry name" value="Hpt"/>
    <property type="match status" value="1"/>
</dbReference>
<protein>
    <submittedName>
        <fullName evidence="3">Hpt domain-containing protein</fullName>
    </submittedName>
</protein>
<sequence>MAQIQGNTTWVKELIPELEARKSQFVVDTDEVDDELIEVFVDELHRLSGELQEGLDQKNTEMVRMAAHSIKGMGGTIGLPEISVLGLEIENCAKEDRLSDARRLVSALADWMKNLVNAE</sequence>
<dbReference type="PROSITE" id="PS50894">
    <property type="entry name" value="HPT"/>
    <property type="match status" value="1"/>
</dbReference>
<proteinExistence type="predicted"/>
<dbReference type="SMART" id="SM00073">
    <property type="entry name" value="HPT"/>
    <property type="match status" value="1"/>
</dbReference>
<keyword evidence="4" id="KW-1185">Reference proteome</keyword>
<dbReference type="CDD" id="cd00088">
    <property type="entry name" value="HPT"/>
    <property type="match status" value="1"/>
</dbReference>
<accession>A0ABU5MSM6</accession>
<feature type="modified residue" description="Phosphohistidine" evidence="1">
    <location>
        <position position="68"/>
    </location>
</feature>
<name>A0ABU5MSM6_9BACT</name>
<dbReference type="EMBL" id="JARVCO010000002">
    <property type="protein sequence ID" value="MDZ8117137.1"/>
    <property type="molecule type" value="Genomic_DNA"/>
</dbReference>
<evidence type="ECO:0000256" key="1">
    <source>
        <dbReference type="PROSITE-ProRule" id="PRU00110"/>
    </source>
</evidence>
<dbReference type="SUPFAM" id="SSF47226">
    <property type="entry name" value="Histidine-containing phosphotransfer domain, HPT domain"/>
    <property type="match status" value="1"/>
</dbReference>
<dbReference type="Proteomes" id="UP001290861">
    <property type="component" value="Unassembled WGS sequence"/>
</dbReference>
<comment type="caution">
    <text evidence="3">The sequence shown here is derived from an EMBL/GenBank/DDBJ whole genome shotgun (WGS) entry which is preliminary data.</text>
</comment>
<gene>
    <name evidence="3" type="ORF">P9H32_00735</name>
</gene>
<feature type="domain" description="HPt" evidence="2">
    <location>
        <begin position="29"/>
        <end position="119"/>
    </location>
</feature>
<dbReference type="RefSeq" id="WP_322606942.1">
    <property type="nucleotide sequence ID" value="NZ_JARVCO010000002.1"/>
</dbReference>
<dbReference type="Gene3D" id="1.20.120.160">
    <property type="entry name" value="HPT domain"/>
    <property type="match status" value="1"/>
</dbReference>
<dbReference type="InterPro" id="IPR036641">
    <property type="entry name" value="HPT_dom_sf"/>
</dbReference>
<keyword evidence="1" id="KW-0597">Phosphoprotein</keyword>
<evidence type="ECO:0000313" key="4">
    <source>
        <dbReference type="Proteomes" id="UP001290861"/>
    </source>
</evidence>
<organism evidence="3 4">
    <name type="scientific">Pontiella agarivorans</name>
    <dbReference type="NCBI Taxonomy" id="3038953"/>
    <lineage>
        <taxon>Bacteria</taxon>
        <taxon>Pseudomonadati</taxon>
        <taxon>Kiritimatiellota</taxon>
        <taxon>Kiritimatiellia</taxon>
        <taxon>Kiritimatiellales</taxon>
        <taxon>Pontiellaceae</taxon>
        <taxon>Pontiella</taxon>
    </lineage>
</organism>